<dbReference type="OMA" id="LIICGFK"/>
<dbReference type="HOGENOM" id="CLU_1498792_0_0_1"/>
<feature type="compositionally biased region" description="Low complexity" evidence="1">
    <location>
        <begin position="86"/>
        <end position="129"/>
    </location>
</feature>
<dbReference type="Proteomes" id="UP000004995">
    <property type="component" value="Unassembled WGS sequence"/>
</dbReference>
<reference evidence="2" key="2">
    <citation type="submission" date="2018-08" db="UniProtKB">
        <authorList>
            <consortium name="EnsemblPlants"/>
        </authorList>
    </citation>
    <scope>IDENTIFICATION</scope>
    <source>
        <strain evidence="2">Yugu1</strain>
    </source>
</reference>
<feature type="region of interest" description="Disordered" evidence="1">
    <location>
        <begin position="73"/>
        <end position="165"/>
    </location>
</feature>
<feature type="compositionally biased region" description="Polar residues" evidence="1">
    <location>
        <begin position="146"/>
        <end position="156"/>
    </location>
</feature>
<protein>
    <submittedName>
        <fullName evidence="2">Uncharacterized protein</fullName>
    </submittedName>
</protein>
<evidence type="ECO:0000313" key="2">
    <source>
        <dbReference type="EnsemblPlants" id="KQL08662"/>
    </source>
</evidence>
<evidence type="ECO:0000313" key="3">
    <source>
        <dbReference type="Proteomes" id="UP000004995"/>
    </source>
</evidence>
<name>K3XMF1_SETIT</name>
<keyword evidence="3" id="KW-1185">Reference proteome</keyword>
<sequence>MDYVYEQPTPINYQACMFLQALIMILNSSKLSTPSPSRSNLQIMARQSSISWWAPSLLSMRLRLVGVMHPSPSISYMPKARRSPRWRSSSSTSACTRRANSSPSSSPSPSASTDATSASASSADTSSPSVARMQSRSSAAEILPSASLSNAANRDPSSLDDDDLDLDATTILDRSVCRDV</sequence>
<organism evidence="2 3">
    <name type="scientific">Setaria italica</name>
    <name type="common">Foxtail millet</name>
    <name type="synonym">Panicum italicum</name>
    <dbReference type="NCBI Taxonomy" id="4555"/>
    <lineage>
        <taxon>Eukaryota</taxon>
        <taxon>Viridiplantae</taxon>
        <taxon>Streptophyta</taxon>
        <taxon>Embryophyta</taxon>
        <taxon>Tracheophyta</taxon>
        <taxon>Spermatophyta</taxon>
        <taxon>Magnoliopsida</taxon>
        <taxon>Liliopsida</taxon>
        <taxon>Poales</taxon>
        <taxon>Poaceae</taxon>
        <taxon>PACMAD clade</taxon>
        <taxon>Panicoideae</taxon>
        <taxon>Panicodae</taxon>
        <taxon>Paniceae</taxon>
        <taxon>Cenchrinae</taxon>
        <taxon>Setaria</taxon>
    </lineage>
</organism>
<dbReference type="eggNOG" id="ENOG502SA6D">
    <property type="taxonomic scope" value="Eukaryota"/>
</dbReference>
<proteinExistence type="predicted"/>
<accession>K3XMF1</accession>
<dbReference type="AlphaFoldDB" id="K3XMF1"/>
<dbReference type="EMBL" id="AGNK02003463">
    <property type="status" value="NOT_ANNOTATED_CDS"/>
    <property type="molecule type" value="Genomic_DNA"/>
</dbReference>
<evidence type="ECO:0000256" key="1">
    <source>
        <dbReference type="SAM" id="MobiDB-lite"/>
    </source>
</evidence>
<dbReference type="Gramene" id="KQL08662">
    <property type="protein sequence ID" value="KQL08662"/>
    <property type="gene ID" value="SETIT_003074mg"/>
</dbReference>
<dbReference type="EnsemblPlants" id="KQL08662">
    <property type="protein sequence ID" value="KQL08662"/>
    <property type="gene ID" value="SETIT_003074mg"/>
</dbReference>
<reference evidence="3" key="1">
    <citation type="journal article" date="2012" name="Nat. Biotechnol.">
        <title>Reference genome sequence of the model plant Setaria.</title>
        <authorList>
            <person name="Bennetzen J.L."/>
            <person name="Schmutz J."/>
            <person name="Wang H."/>
            <person name="Percifield R."/>
            <person name="Hawkins J."/>
            <person name="Pontaroli A.C."/>
            <person name="Estep M."/>
            <person name="Feng L."/>
            <person name="Vaughn J.N."/>
            <person name="Grimwood J."/>
            <person name="Jenkins J."/>
            <person name="Barry K."/>
            <person name="Lindquist E."/>
            <person name="Hellsten U."/>
            <person name="Deshpande S."/>
            <person name="Wang X."/>
            <person name="Wu X."/>
            <person name="Mitros T."/>
            <person name="Triplett J."/>
            <person name="Yang X."/>
            <person name="Ye C.Y."/>
            <person name="Mauro-Herrera M."/>
            <person name="Wang L."/>
            <person name="Li P."/>
            <person name="Sharma M."/>
            <person name="Sharma R."/>
            <person name="Ronald P.C."/>
            <person name="Panaud O."/>
            <person name="Kellogg E.A."/>
            <person name="Brutnell T.P."/>
            <person name="Doust A.N."/>
            <person name="Tuskan G.A."/>
            <person name="Rokhsar D."/>
            <person name="Devos K.M."/>
        </authorList>
    </citation>
    <scope>NUCLEOTIDE SEQUENCE [LARGE SCALE GENOMIC DNA]</scope>
    <source>
        <strain evidence="3">cv. Yugu1</strain>
    </source>
</reference>
<dbReference type="InParanoid" id="K3XMF1"/>